<dbReference type="OrthoDB" id="6431331at2759"/>
<dbReference type="AlphaFoldDB" id="J6F9K5"/>
<dbReference type="InterPro" id="IPR029058">
    <property type="entry name" value="AB_hydrolase_fold"/>
</dbReference>
<feature type="coiled-coil region" evidence="1">
    <location>
        <begin position="95"/>
        <end position="122"/>
    </location>
</feature>
<dbReference type="RefSeq" id="XP_014182535.1">
    <property type="nucleotide sequence ID" value="XM_014327060.1"/>
</dbReference>
<dbReference type="GeneID" id="25990323"/>
<evidence type="ECO:0000256" key="1">
    <source>
        <dbReference type="SAM" id="Coils"/>
    </source>
</evidence>
<accession>J6F9K5</accession>
<gene>
    <name evidence="2" type="ORF">A1Q1_06811</name>
</gene>
<evidence type="ECO:0000313" key="3">
    <source>
        <dbReference type="Proteomes" id="UP000002748"/>
    </source>
</evidence>
<dbReference type="SUPFAM" id="SSF53474">
    <property type="entry name" value="alpha/beta-Hydrolases"/>
    <property type="match status" value="1"/>
</dbReference>
<protein>
    <recommendedName>
        <fullName evidence="4">Alpha/beta hydrolase</fullName>
    </recommendedName>
</protein>
<comment type="caution">
    <text evidence="2">The sequence shown here is derived from an EMBL/GenBank/DDBJ whole genome shotgun (WGS) entry which is preliminary data.</text>
</comment>
<proteinExistence type="predicted"/>
<dbReference type="HOGENOM" id="CLU_028357_0_0_1"/>
<dbReference type="Proteomes" id="UP000002748">
    <property type="component" value="Unassembled WGS sequence"/>
</dbReference>
<dbReference type="EMBL" id="ALBS01000039">
    <property type="protein sequence ID" value="EJT51942.1"/>
    <property type="molecule type" value="Genomic_DNA"/>
</dbReference>
<organism evidence="2 3">
    <name type="scientific">Trichosporon asahii var. asahii (strain ATCC 90039 / CBS 2479 / JCM 2466 / KCTC 7840 / NBRC 103889/ NCYC 2677 / UAMH 7654)</name>
    <name type="common">Yeast</name>
    <dbReference type="NCBI Taxonomy" id="1186058"/>
    <lineage>
        <taxon>Eukaryota</taxon>
        <taxon>Fungi</taxon>
        <taxon>Dikarya</taxon>
        <taxon>Basidiomycota</taxon>
        <taxon>Agaricomycotina</taxon>
        <taxon>Tremellomycetes</taxon>
        <taxon>Trichosporonales</taxon>
        <taxon>Trichosporonaceae</taxon>
        <taxon>Trichosporon</taxon>
    </lineage>
</organism>
<keyword evidence="1" id="KW-0175">Coiled coil</keyword>
<reference evidence="2 3" key="1">
    <citation type="journal article" date="2012" name="Eukaryot. Cell">
        <title>Draft genome sequence of CBS 2479, the standard type strain of Trichosporon asahii.</title>
        <authorList>
            <person name="Yang R.Y."/>
            <person name="Li H.T."/>
            <person name="Zhu H."/>
            <person name="Zhou G.P."/>
            <person name="Wang M."/>
            <person name="Wang L."/>
        </authorList>
    </citation>
    <scope>NUCLEOTIDE SEQUENCE [LARGE SCALE GENOMIC DNA]</scope>
    <source>
        <strain evidence="3">ATCC 90039 / CBS 2479 / JCM 2466 / KCTC 7840 / NCYC 2677 / UAMH 7654</strain>
    </source>
</reference>
<dbReference type="PANTHER" id="PTHR37471">
    <property type="entry name" value="UNNAMED PRODUCT"/>
    <property type="match status" value="1"/>
</dbReference>
<dbReference type="VEuPathDB" id="FungiDB:A1Q1_06811"/>
<dbReference type="KEGG" id="tasa:A1Q1_06811"/>
<evidence type="ECO:0000313" key="2">
    <source>
        <dbReference type="EMBL" id="EJT51942.1"/>
    </source>
</evidence>
<dbReference type="PANTHER" id="PTHR37471:SF1">
    <property type="entry name" value="AB HYDROLASE-1 DOMAIN-CONTAINING PROTEIN"/>
    <property type="match status" value="1"/>
</dbReference>
<name>J6F9K5_TRIAS</name>
<evidence type="ECO:0008006" key="4">
    <source>
        <dbReference type="Google" id="ProtNLM"/>
    </source>
</evidence>
<sequence>MYLLAIWSAIEVVFSWYYQWLAHKVQPVAPPSEMKHDDLSNIFIRLLRAGAAYAPRRPETDSDWILSSPTRPKHPLRKRGKLNSDLHVPTLATLKEGQQQAMADLEAEMDKADKAHSEYLSDEEDDDPLFTPEGKPIELEWDDPKAVEFREQLRTWFHHVPWETIGRDDVRTWLAWSCFAMPLEDVQKDAKKYRFLERTADMLEARTGGKFPPGRCGCQIMRLTLDPVNVVSRPFLIYAIANVVNWFLLRIWYPHKGATIYQEDGIDFVVRIPEGWTPERGRTEPNAMPIVYLHGLGFGLLQNHLLVKHLVHSLPTHPILMPLAHHTAQAIFDPRFLKPWNRPQLVSTLVKACERWGFYDPSKPEGQRGGVSMLSHSNGSVHHGWVLKDAPWLVRRSCFVDPVVFSLWEGDVCFSFVYRKPRTALEVLLYYFVASEPGIANYIQRHFNWCDNTLFFDDIPNANDASKTAFFIGGKDIIIDAARTRRYLERNGVKKGLHWDANGGHGDGLLGDSRDRVVMFVGTGNTRGWENWLTRGRRSHSLGQADFPKIRTALDSIQEASTSGSDSESTMRKRF</sequence>